<dbReference type="GO" id="GO:0003913">
    <property type="term" value="F:DNA photolyase activity"/>
    <property type="evidence" value="ECO:0007669"/>
    <property type="project" value="InterPro"/>
</dbReference>
<dbReference type="InterPro" id="IPR058240">
    <property type="entry name" value="rSAM_sf"/>
</dbReference>
<dbReference type="InterPro" id="IPR023897">
    <property type="entry name" value="SPL_firmicutes"/>
</dbReference>
<dbReference type="PROSITE" id="PS51918">
    <property type="entry name" value="RADICAL_SAM"/>
    <property type="match status" value="1"/>
</dbReference>
<dbReference type="AlphaFoldDB" id="B1I2N8"/>
<dbReference type="NCBIfam" id="TIGR04070">
    <property type="entry name" value="photo_TT_lyase"/>
    <property type="match status" value="1"/>
</dbReference>
<feature type="domain" description="Radical SAM core" evidence="1">
    <location>
        <begin position="76"/>
        <end position="310"/>
    </location>
</feature>
<dbReference type="STRING" id="477974.Daud_0667"/>
<gene>
    <name evidence="2" type="ordered locus">Daud_0667</name>
</gene>
<organism evidence="2 3">
    <name type="scientific">Desulforudis audaxviator (strain MP104C)</name>
    <dbReference type="NCBI Taxonomy" id="477974"/>
    <lineage>
        <taxon>Bacteria</taxon>
        <taxon>Bacillati</taxon>
        <taxon>Bacillota</taxon>
        <taxon>Clostridia</taxon>
        <taxon>Thermoanaerobacterales</taxon>
        <taxon>Candidatus Desulforudaceae</taxon>
        <taxon>Candidatus Desulforudis</taxon>
    </lineage>
</organism>
<dbReference type="RefSeq" id="WP_012301789.1">
    <property type="nucleotide sequence ID" value="NC_010424.1"/>
</dbReference>
<dbReference type="PANTHER" id="PTHR37822">
    <property type="entry name" value="SPORE PHOTOPRODUCT LYASE-RELATED"/>
    <property type="match status" value="1"/>
</dbReference>
<dbReference type="EMBL" id="CP000860">
    <property type="protein sequence ID" value="ACA59201.1"/>
    <property type="molecule type" value="Genomic_DNA"/>
</dbReference>
<dbReference type="InterPro" id="IPR007197">
    <property type="entry name" value="rSAM"/>
</dbReference>
<dbReference type="HOGENOM" id="CLU_057301_0_0_9"/>
<protein>
    <submittedName>
        <fullName evidence="2">Radical SAM domain protein</fullName>
    </submittedName>
</protein>
<accession>B1I2N8</accession>
<dbReference type="CDD" id="cd01335">
    <property type="entry name" value="Radical_SAM"/>
    <property type="match status" value="1"/>
</dbReference>
<name>B1I2N8_DESAP</name>
<dbReference type="SFLD" id="SFLDS00029">
    <property type="entry name" value="Radical_SAM"/>
    <property type="match status" value="1"/>
</dbReference>
<dbReference type="PANTHER" id="PTHR37822:SF2">
    <property type="entry name" value="SPORE PHOTOPRODUCT LYASE"/>
    <property type="match status" value="1"/>
</dbReference>
<dbReference type="SFLD" id="SFLDG01079">
    <property type="entry name" value="spore_photoproduct_lyase_like"/>
    <property type="match status" value="1"/>
</dbReference>
<evidence type="ECO:0000259" key="1">
    <source>
        <dbReference type="PROSITE" id="PS51918"/>
    </source>
</evidence>
<dbReference type="GO" id="GO:1904047">
    <property type="term" value="F:S-adenosyl-L-methionine binding"/>
    <property type="evidence" value="ECO:0007669"/>
    <property type="project" value="InterPro"/>
</dbReference>
<dbReference type="Gene3D" id="3.80.30.30">
    <property type="match status" value="1"/>
</dbReference>
<dbReference type="InterPro" id="IPR049539">
    <property type="entry name" value="SPL"/>
</dbReference>
<dbReference type="KEGG" id="dau:Daud_0667"/>
<dbReference type="eggNOG" id="COG1533">
    <property type="taxonomic scope" value="Bacteria"/>
</dbReference>
<proteinExistence type="predicted"/>
<dbReference type="GO" id="GO:0042601">
    <property type="term" value="C:endospore-forming forespore"/>
    <property type="evidence" value="ECO:0007669"/>
    <property type="project" value="TreeGrafter"/>
</dbReference>
<dbReference type="GO" id="GO:0051539">
    <property type="term" value="F:4 iron, 4 sulfur cluster binding"/>
    <property type="evidence" value="ECO:0007669"/>
    <property type="project" value="TreeGrafter"/>
</dbReference>
<reference evidence="3" key="1">
    <citation type="submission" date="2007-10" db="EMBL/GenBank/DDBJ databases">
        <title>Complete sequence of chromosome of Desulforudis audaxviator MP104C.</title>
        <authorList>
            <person name="Copeland A."/>
            <person name="Lucas S."/>
            <person name="Lapidus A."/>
            <person name="Barry K."/>
            <person name="Glavina del Rio T."/>
            <person name="Dalin E."/>
            <person name="Tice H."/>
            <person name="Bruce D."/>
            <person name="Pitluck S."/>
            <person name="Lowry S.R."/>
            <person name="Larimer F."/>
            <person name="Land M.L."/>
            <person name="Hauser L."/>
            <person name="Kyrpides N."/>
            <person name="Ivanova N.N."/>
            <person name="Richardson P."/>
        </authorList>
    </citation>
    <scope>NUCLEOTIDE SEQUENCE [LARGE SCALE GENOMIC DNA]</scope>
    <source>
        <strain evidence="3">MP104C</strain>
    </source>
</reference>
<sequence length="341" mass="39031">MSAFAPARVIFEREALEYPLGRSLYERFSAEGFKVEFTGSHNRVGTIPGKTPREAYAEAKKTLVFGVRRTLDFQTCKPSAHYQLPLTTSCPGKCEYCYLMTSLPARPYVRAYVNIEEILSRTRQYIDQRKPQITLFEGSATSDPVPVERYTRALADTIRFFGGQEYGRFRFVTKFTDLDTLLDVEHNGRTTIRFSVNIPEIIRAHEHGTPSLAKRLEAAGKVARAGYPVGFMVAPIILDGDPRGIAVYQELLEEIRSRINGLDNLSFEFITHRFTARAEKRIREIFPRTRLPMLGENRRFKFGQFGYGKYVYTPELMEAAKKALISKTKALFPESKIEYFV</sequence>
<evidence type="ECO:0000313" key="3">
    <source>
        <dbReference type="Proteomes" id="UP000008544"/>
    </source>
</evidence>
<dbReference type="Gene3D" id="3.40.50.12110">
    <property type="match status" value="1"/>
</dbReference>
<dbReference type="Proteomes" id="UP000008544">
    <property type="component" value="Chromosome"/>
</dbReference>
<dbReference type="SUPFAM" id="SSF102114">
    <property type="entry name" value="Radical SAM enzymes"/>
    <property type="match status" value="1"/>
</dbReference>
<reference evidence="2 3" key="2">
    <citation type="journal article" date="2008" name="Science">
        <title>Environmental genomics reveals a single-species ecosystem deep within Earth.</title>
        <authorList>
            <person name="Chivian D."/>
            <person name="Brodie E.L."/>
            <person name="Alm E.J."/>
            <person name="Culley D.E."/>
            <person name="Dehal P.S."/>
            <person name="Desantis T.Z."/>
            <person name="Gihring T.M."/>
            <person name="Lapidus A."/>
            <person name="Lin L.H."/>
            <person name="Lowry S.R."/>
            <person name="Moser D.P."/>
            <person name="Richardson P.M."/>
            <person name="Southam G."/>
            <person name="Wanger G."/>
            <person name="Pratt L.M."/>
            <person name="Andersen G.L."/>
            <person name="Hazen T.C."/>
            <person name="Brockman F.J."/>
            <person name="Arkin A.P."/>
            <person name="Onstott T.C."/>
        </authorList>
    </citation>
    <scope>NUCLEOTIDE SEQUENCE [LARGE SCALE GENOMIC DNA]</scope>
    <source>
        <strain evidence="2 3">MP104C</strain>
    </source>
</reference>
<dbReference type="InterPro" id="IPR034559">
    <property type="entry name" value="SPL_Clostridia"/>
</dbReference>
<dbReference type="SFLD" id="SFLDF00412">
    <property type="entry name" value="spore_photoproduct_lyase_2"/>
    <property type="match status" value="1"/>
</dbReference>
<evidence type="ECO:0000313" key="2">
    <source>
        <dbReference type="EMBL" id="ACA59201.1"/>
    </source>
</evidence>
<keyword evidence="3" id="KW-1185">Reference proteome</keyword>
<dbReference type="Pfam" id="PF20903">
    <property type="entry name" value="SPL"/>
    <property type="match status" value="1"/>
</dbReference>
<dbReference type="OrthoDB" id="9787095at2"/>